<sequence length="155" mass="17728">MGMAKCAKHDREHVLAITYRSLNVWSRSLQHVLSRTPSSRANHGSDLPWVCPFGPSVHEVETWTTVYLNLDRLNAACGWEMTLVSSIYPLLHAAHWRQDCQWKARSPPQDDPIGSGACRKVAAREFRFVPRRARQIFSRVTVFHFSLARFVGITL</sequence>
<gene>
    <name evidence="1" type="ORF">BU25DRAFT_410502</name>
</gene>
<organism evidence="1 2">
    <name type="scientific">Macroventuria anomochaeta</name>
    <dbReference type="NCBI Taxonomy" id="301207"/>
    <lineage>
        <taxon>Eukaryota</taxon>
        <taxon>Fungi</taxon>
        <taxon>Dikarya</taxon>
        <taxon>Ascomycota</taxon>
        <taxon>Pezizomycotina</taxon>
        <taxon>Dothideomycetes</taxon>
        <taxon>Pleosporomycetidae</taxon>
        <taxon>Pleosporales</taxon>
        <taxon>Pleosporineae</taxon>
        <taxon>Didymellaceae</taxon>
        <taxon>Macroventuria</taxon>
    </lineage>
</organism>
<reference evidence="1" key="1">
    <citation type="journal article" date="2020" name="Stud. Mycol.">
        <title>101 Dothideomycetes genomes: a test case for predicting lifestyles and emergence of pathogens.</title>
        <authorList>
            <person name="Haridas S."/>
            <person name="Albert R."/>
            <person name="Binder M."/>
            <person name="Bloem J."/>
            <person name="Labutti K."/>
            <person name="Salamov A."/>
            <person name="Andreopoulos B."/>
            <person name="Baker S."/>
            <person name="Barry K."/>
            <person name="Bills G."/>
            <person name="Bluhm B."/>
            <person name="Cannon C."/>
            <person name="Castanera R."/>
            <person name="Culley D."/>
            <person name="Daum C."/>
            <person name="Ezra D."/>
            <person name="Gonzalez J."/>
            <person name="Henrissat B."/>
            <person name="Kuo A."/>
            <person name="Liang C."/>
            <person name="Lipzen A."/>
            <person name="Lutzoni F."/>
            <person name="Magnuson J."/>
            <person name="Mondo S."/>
            <person name="Nolan M."/>
            <person name="Ohm R."/>
            <person name="Pangilinan J."/>
            <person name="Park H.-J."/>
            <person name="Ramirez L."/>
            <person name="Alfaro M."/>
            <person name="Sun H."/>
            <person name="Tritt A."/>
            <person name="Yoshinaga Y."/>
            <person name="Zwiers L.-H."/>
            <person name="Turgeon B."/>
            <person name="Goodwin S."/>
            <person name="Spatafora J."/>
            <person name="Crous P."/>
            <person name="Grigoriev I."/>
        </authorList>
    </citation>
    <scope>NUCLEOTIDE SEQUENCE</scope>
    <source>
        <strain evidence="1">CBS 525.71</strain>
    </source>
</reference>
<keyword evidence="2" id="KW-1185">Reference proteome</keyword>
<name>A0ACB6S1M6_9PLEO</name>
<evidence type="ECO:0000313" key="2">
    <source>
        <dbReference type="Proteomes" id="UP000799754"/>
    </source>
</evidence>
<dbReference type="EMBL" id="MU006715">
    <property type="protein sequence ID" value="KAF2627853.1"/>
    <property type="molecule type" value="Genomic_DNA"/>
</dbReference>
<accession>A0ACB6S1M6</accession>
<dbReference type="Proteomes" id="UP000799754">
    <property type="component" value="Unassembled WGS sequence"/>
</dbReference>
<protein>
    <submittedName>
        <fullName evidence="1">Uncharacterized protein</fullName>
    </submittedName>
</protein>
<proteinExistence type="predicted"/>
<comment type="caution">
    <text evidence="1">The sequence shown here is derived from an EMBL/GenBank/DDBJ whole genome shotgun (WGS) entry which is preliminary data.</text>
</comment>
<evidence type="ECO:0000313" key="1">
    <source>
        <dbReference type="EMBL" id="KAF2627853.1"/>
    </source>
</evidence>